<accession>A0A419SKQ5</accession>
<reference evidence="1 2" key="1">
    <citation type="submission" date="2016-08" db="EMBL/GenBank/DDBJ databases">
        <title>Novel Firmicute Genomes.</title>
        <authorList>
            <person name="Poppleton D.I."/>
            <person name="Gribaldo S."/>
        </authorList>
    </citation>
    <scope>NUCLEOTIDE SEQUENCE [LARGE SCALE GENOMIC DNA]</scope>
    <source>
        <strain evidence="1 2">RAOx-1</strain>
    </source>
</reference>
<protein>
    <submittedName>
        <fullName evidence="1">Uncharacterized protein</fullName>
    </submittedName>
</protein>
<dbReference type="InterPro" id="IPR029465">
    <property type="entry name" value="ATPgrasp_TupA"/>
</dbReference>
<name>A0A419SKQ5_9BACL</name>
<organism evidence="1 2">
    <name type="scientific">Ammoniphilus oxalaticus</name>
    <dbReference type="NCBI Taxonomy" id="66863"/>
    <lineage>
        <taxon>Bacteria</taxon>
        <taxon>Bacillati</taxon>
        <taxon>Bacillota</taxon>
        <taxon>Bacilli</taxon>
        <taxon>Bacillales</taxon>
        <taxon>Paenibacillaceae</taxon>
        <taxon>Aneurinibacillus group</taxon>
        <taxon>Ammoniphilus</taxon>
    </lineage>
</organism>
<dbReference type="EMBL" id="MCHY01000008">
    <property type="protein sequence ID" value="RKD24593.1"/>
    <property type="molecule type" value="Genomic_DNA"/>
</dbReference>
<dbReference type="OrthoDB" id="9791827at2"/>
<dbReference type="RefSeq" id="WP_120189887.1">
    <property type="nucleotide sequence ID" value="NZ_MCHY01000008.1"/>
</dbReference>
<comment type="caution">
    <text evidence="1">The sequence shown here is derived from an EMBL/GenBank/DDBJ whole genome shotgun (WGS) entry which is preliminary data.</text>
</comment>
<dbReference type="Proteomes" id="UP000284219">
    <property type="component" value="Unassembled WGS sequence"/>
</dbReference>
<dbReference type="SUPFAM" id="SSF56059">
    <property type="entry name" value="Glutathione synthetase ATP-binding domain-like"/>
    <property type="match status" value="1"/>
</dbReference>
<dbReference type="AlphaFoldDB" id="A0A419SKQ5"/>
<dbReference type="Pfam" id="PF14305">
    <property type="entry name" value="ATPgrasp_TupA"/>
    <property type="match status" value="1"/>
</dbReference>
<proteinExistence type="predicted"/>
<evidence type="ECO:0000313" key="2">
    <source>
        <dbReference type="Proteomes" id="UP000284219"/>
    </source>
</evidence>
<gene>
    <name evidence="1" type="ORF">BEP19_09455</name>
</gene>
<evidence type="ECO:0000313" key="1">
    <source>
        <dbReference type="EMBL" id="RKD24593.1"/>
    </source>
</evidence>
<sequence length="276" mass="32346">MKKALTRKQIESLKRSFKKKLGYECDLKDPKTIQEKIQWIKIYGKLERFAKYTDKVEVQTFIIETIGEAYLIPTIGVYEHLEEIEFEQLPQSFVIKATHGSSWYKIVKDKTQIDWMEIQQLLGEWLESSWFSKSKESNYKPLPKRILIQEYLPRAPKTFSEYSFHCFHGEPQFVRIDGYQSLGIYSMDWQPLLERVETTPSNNDEKSIAKPATFAEMERVARALAKDLRYVRVDLFDAAGRVYFNEMTFAPGGGFLQTSEEFGLWIGSLLDLKKYV</sequence>
<keyword evidence="2" id="KW-1185">Reference proteome</keyword>